<reference evidence="11 12" key="1">
    <citation type="submission" date="2024-01" db="EMBL/GenBank/DDBJ databases">
        <title>Complete genome of Cladobotryum mycophilum ATHUM6906.</title>
        <authorList>
            <person name="Christinaki A.C."/>
            <person name="Myridakis A.I."/>
            <person name="Kouvelis V.N."/>
        </authorList>
    </citation>
    <scope>NUCLEOTIDE SEQUENCE [LARGE SCALE GENOMIC DNA]</scope>
    <source>
        <strain evidence="11 12">ATHUM6906</strain>
    </source>
</reference>
<evidence type="ECO:0000256" key="9">
    <source>
        <dbReference type="RuleBase" id="RU361209"/>
    </source>
</evidence>
<dbReference type="EC" id="2.4.1.-" evidence="9"/>
<keyword evidence="7" id="KW-0325">Glycoprotein</keyword>
<dbReference type="Pfam" id="PF07983">
    <property type="entry name" value="X8"/>
    <property type="match status" value="1"/>
</dbReference>
<evidence type="ECO:0000256" key="3">
    <source>
        <dbReference type="ARBA" id="ARBA00022622"/>
    </source>
</evidence>
<feature type="chain" id="PRO_5044970731" description="1,3-beta-glucanosyltransferase" evidence="9">
    <location>
        <begin position="20"/>
        <end position="535"/>
    </location>
</feature>
<dbReference type="InterPro" id="IPR012946">
    <property type="entry name" value="X8"/>
</dbReference>
<evidence type="ECO:0000256" key="1">
    <source>
        <dbReference type="ARBA" id="ARBA00004609"/>
    </source>
</evidence>
<accession>A0ABR0SVU1</accession>
<dbReference type="Gene3D" id="3.20.20.80">
    <property type="entry name" value="Glycosidases"/>
    <property type="match status" value="1"/>
</dbReference>
<dbReference type="EMBL" id="JAVFKD010000004">
    <property type="protein sequence ID" value="KAK5996017.1"/>
    <property type="molecule type" value="Genomic_DNA"/>
</dbReference>
<gene>
    <name evidence="11" type="ORF">PT974_04440</name>
</gene>
<comment type="caution">
    <text evidence="11">The sequence shown here is derived from an EMBL/GenBank/DDBJ whole genome shotgun (WGS) entry which is preliminary data.</text>
</comment>
<dbReference type="PANTHER" id="PTHR31468:SF2">
    <property type="entry name" value="1,3-BETA-GLUCANOSYLTRANSFERASE GAS1"/>
    <property type="match status" value="1"/>
</dbReference>
<evidence type="ECO:0000313" key="12">
    <source>
        <dbReference type="Proteomes" id="UP001338125"/>
    </source>
</evidence>
<feature type="domain" description="X8" evidence="10">
    <location>
        <begin position="378"/>
        <end position="467"/>
    </location>
</feature>
<sequence>MSFSKLSVSLLALAGSAFADLPSITAKGSKFFYPNGTQFFMKGVAYQQDIGAAGQISENTTFVDPLSSEANCKRDIPLLKELGTNTIRTYAIDPKADHSACMKLLQDAGIYVVSDLSEPSLSINRDTPAWNTELFTRYQQVVDEMAKYSNVIGFFAGNEVSNAKNNTASSAYVKAAVRDTKAYIKAKNYRWLGVGYAANDDVDIRAEIADYFNCGNQTEAIDFWGYNIYSWCGQSSMQKSGYDKQVDFFQNYSVPVFFAEYGCNINGGAAARLFQETTALYSDAMTPVFSGGIVYMYFQEENDYGLVKVDGSKATKIKDFDTLKTQISKVDPKGIDKDSYTSSNKPATCPALTSTWQAANLLPPTPDTSLCSCMEASRSCVRASGLDSKSYGKIFGYICGKYPDLCVGINGNATTGVYGAYSMCDDGQKLDFVLDAYYAKLNGASTACDFDGQARTISAKNDAKCSSALAAASAINKQAATATAPVGGGGAKPTGTHDNFGVPGAAIARVFSAGDFAVGTYMVVAALVGATMVAL</sequence>
<evidence type="ECO:0000259" key="10">
    <source>
        <dbReference type="SMART" id="SM00768"/>
    </source>
</evidence>
<evidence type="ECO:0000256" key="4">
    <source>
        <dbReference type="ARBA" id="ARBA00022729"/>
    </source>
</evidence>
<name>A0ABR0SVU1_9HYPO</name>
<keyword evidence="4 9" id="KW-0732">Signal</keyword>
<organism evidence="11 12">
    <name type="scientific">Cladobotryum mycophilum</name>
    <dbReference type="NCBI Taxonomy" id="491253"/>
    <lineage>
        <taxon>Eukaryota</taxon>
        <taxon>Fungi</taxon>
        <taxon>Dikarya</taxon>
        <taxon>Ascomycota</taxon>
        <taxon>Pezizomycotina</taxon>
        <taxon>Sordariomycetes</taxon>
        <taxon>Hypocreomycetidae</taxon>
        <taxon>Hypocreales</taxon>
        <taxon>Hypocreaceae</taxon>
        <taxon>Cladobotryum</taxon>
    </lineage>
</organism>
<protein>
    <recommendedName>
        <fullName evidence="9">1,3-beta-glucanosyltransferase</fullName>
        <ecNumber evidence="9">2.4.1.-</ecNumber>
    </recommendedName>
</protein>
<comment type="function">
    <text evidence="9">Splits internally a 1,3-beta-glucan molecule and transfers the newly generated reducing end (the donor) to the non-reducing end of another 1,3-beta-glucan molecule (the acceptor) forming a 1,3-beta linkage, resulting in the elongation of 1,3-beta-glucan chains in the cell wall.</text>
</comment>
<keyword evidence="12" id="KW-1185">Reference proteome</keyword>
<dbReference type="Pfam" id="PF03198">
    <property type="entry name" value="Glyco_hydro_72"/>
    <property type="match status" value="1"/>
</dbReference>
<keyword evidence="9" id="KW-0808">Transferase</keyword>
<dbReference type="Proteomes" id="UP001338125">
    <property type="component" value="Unassembled WGS sequence"/>
</dbReference>
<dbReference type="PANTHER" id="PTHR31468">
    <property type="entry name" value="1,3-BETA-GLUCANOSYLTRANSFERASE GAS1"/>
    <property type="match status" value="1"/>
</dbReference>
<dbReference type="SUPFAM" id="SSF51445">
    <property type="entry name" value="(Trans)glycosidases"/>
    <property type="match status" value="1"/>
</dbReference>
<evidence type="ECO:0000256" key="8">
    <source>
        <dbReference type="ARBA" id="ARBA00023288"/>
    </source>
</evidence>
<dbReference type="InterPro" id="IPR017853">
    <property type="entry name" value="GH"/>
</dbReference>
<comment type="similarity">
    <text evidence="2 9">Belongs to the glycosyl hydrolase 72 family.</text>
</comment>
<dbReference type="Gene3D" id="1.20.58.1040">
    <property type="match status" value="1"/>
</dbReference>
<evidence type="ECO:0000256" key="2">
    <source>
        <dbReference type="ARBA" id="ARBA00007528"/>
    </source>
</evidence>
<evidence type="ECO:0000256" key="6">
    <source>
        <dbReference type="ARBA" id="ARBA00023157"/>
    </source>
</evidence>
<keyword evidence="3 9" id="KW-0336">GPI-anchor</keyword>
<evidence type="ECO:0000256" key="5">
    <source>
        <dbReference type="ARBA" id="ARBA00023136"/>
    </source>
</evidence>
<dbReference type="InterPro" id="IPR004886">
    <property type="entry name" value="Glucanosyltransferase"/>
</dbReference>
<evidence type="ECO:0000256" key="7">
    <source>
        <dbReference type="ARBA" id="ARBA00023180"/>
    </source>
</evidence>
<evidence type="ECO:0000313" key="11">
    <source>
        <dbReference type="EMBL" id="KAK5996017.1"/>
    </source>
</evidence>
<keyword evidence="5 9" id="KW-0472">Membrane</keyword>
<feature type="signal peptide" evidence="9">
    <location>
        <begin position="1"/>
        <end position="19"/>
    </location>
</feature>
<keyword evidence="6" id="KW-1015">Disulfide bond</keyword>
<proteinExistence type="inferred from homology"/>
<keyword evidence="8 9" id="KW-0449">Lipoprotein</keyword>
<comment type="subcellular location">
    <subcellularLocation>
        <location evidence="1 9">Cell membrane</location>
        <topology evidence="1 9">Lipid-anchor</topology>
        <topology evidence="1 9">GPI-anchor</topology>
    </subcellularLocation>
</comment>
<dbReference type="SMART" id="SM00768">
    <property type="entry name" value="X8"/>
    <property type="match status" value="1"/>
</dbReference>